<keyword evidence="6" id="KW-0472">Membrane</keyword>
<reference evidence="10" key="1">
    <citation type="submission" date="2025-08" db="UniProtKB">
        <authorList>
            <consortium name="RefSeq"/>
        </authorList>
    </citation>
    <scope>IDENTIFICATION</scope>
    <source>
        <tissue evidence="10">Seedling</tissue>
    </source>
</reference>
<proteinExistence type="predicted"/>
<evidence type="ECO:0000256" key="3">
    <source>
        <dbReference type="ARBA" id="ARBA00022737"/>
    </source>
</evidence>
<dbReference type="SUPFAM" id="SSF48403">
    <property type="entry name" value="Ankyrin repeat"/>
    <property type="match status" value="1"/>
</dbReference>
<feature type="domain" description="PGG" evidence="8">
    <location>
        <begin position="235"/>
        <end position="269"/>
    </location>
</feature>
<dbReference type="PROSITE" id="PS50088">
    <property type="entry name" value="ANK_REPEAT"/>
    <property type="match status" value="1"/>
</dbReference>
<sequence>MDSRLFEAAIAGNISTLNQLIAQNPLILADSALIFPHENPLHIALKAGQLGSARQRRDGRSTIHYAAINGRDGRSTIHYAAINDKAEVMEELISSWAECFKDVTALGETVLHLTVKYHKFEAFRKSMEWLETNGLEELVNLGDEDGNTVLHIAVLRKQHEYVQLLLSNGTIARKLEVNAKNKVGLTEMDVMDKLIVENPSNIHLGETLQHASASTTTSPPTLSTQHVAQERDSPSDTRNVLLVVAALIATVTFEAGVNTPNGFIKNNTENSATIIAPPSLYPSIVRPPRSFEPQATATAAGLSVFFASLGSAQPAEESFLFGNSLGLASSICVIIYLTSGFPFQRELHISMYSMLFAYGWSIQDIDSKSKTVRHILMGSAFVLPFLLRWLPTWAKTIWRSYDKKTLEQPHA</sequence>
<dbReference type="Proteomes" id="UP001652623">
    <property type="component" value="Chromosome 5"/>
</dbReference>
<dbReference type="GeneID" id="132803799"/>
<organism evidence="9 10">
    <name type="scientific">Ziziphus jujuba</name>
    <name type="common">Chinese jujube</name>
    <name type="synonym">Ziziphus sativa</name>
    <dbReference type="NCBI Taxonomy" id="326968"/>
    <lineage>
        <taxon>Eukaryota</taxon>
        <taxon>Viridiplantae</taxon>
        <taxon>Streptophyta</taxon>
        <taxon>Embryophyta</taxon>
        <taxon>Tracheophyta</taxon>
        <taxon>Spermatophyta</taxon>
        <taxon>Magnoliopsida</taxon>
        <taxon>eudicotyledons</taxon>
        <taxon>Gunneridae</taxon>
        <taxon>Pentapetalae</taxon>
        <taxon>rosids</taxon>
        <taxon>fabids</taxon>
        <taxon>Rosales</taxon>
        <taxon>Rhamnaceae</taxon>
        <taxon>Paliureae</taxon>
        <taxon>Ziziphus</taxon>
    </lineage>
</organism>
<evidence type="ECO:0000256" key="5">
    <source>
        <dbReference type="ARBA" id="ARBA00023043"/>
    </source>
</evidence>
<accession>A0ABM4A9C3</accession>
<evidence type="ECO:0000259" key="8">
    <source>
        <dbReference type="Pfam" id="PF13962"/>
    </source>
</evidence>
<evidence type="ECO:0000256" key="7">
    <source>
        <dbReference type="PROSITE-ProRule" id="PRU00023"/>
    </source>
</evidence>
<dbReference type="RefSeq" id="XP_060673326.1">
    <property type="nucleotide sequence ID" value="XM_060817343.1"/>
</dbReference>
<evidence type="ECO:0000256" key="4">
    <source>
        <dbReference type="ARBA" id="ARBA00022989"/>
    </source>
</evidence>
<dbReference type="PROSITE" id="PS50297">
    <property type="entry name" value="ANK_REP_REGION"/>
    <property type="match status" value="1"/>
</dbReference>
<dbReference type="Pfam" id="PF12796">
    <property type="entry name" value="Ank_2"/>
    <property type="match status" value="1"/>
</dbReference>
<dbReference type="Pfam" id="PF13962">
    <property type="entry name" value="PGG"/>
    <property type="match status" value="1"/>
</dbReference>
<evidence type="ECO:0000313" key="10">
    <source>
        <dbReference type="RefSeq" id="XP_060673326.1"/>
    </source>
</evidence>
<gene>
    <name evidence="10" type="primary">LOC132803799</name>
</gene>
<keyword evidence="4" id="KW-1133">Transmembrane helix</keyword>
<keyword evidence="5 7" id="KW-0040">ANK repeat</keyword>
<feature type="repeat" description="ANK" evidence="7">
    <location>
        <begin position="145"/>
        <end position="169"/>
    </location>
</feature>
<dbReference type="SMART" id="SM00248">
    <property type="entry name" value="ANK"/>
    <property type="match status" value="3"/>
</dbReference>
<comment type="subcellular location">
    <subcellularLocation>
        <location evidence="1">Membrane</location>
        <topology evidence="1">Multi-pass membrane protein</topology>
    </subcellularLocation>
</comment>
<evidence type="ECO:0000313" key="9">
    <source>
        <dbReference type="Proteomes" id="UP001652623"/>
    </source>
</evidence>
<dbReference type="PANTHER" id="PTHR24186">
    <property type="entry name" value="PROTEIN PHOSPHATASE 1 REGULATORY SUBUNIT"/>
    <property type="match status" value="1"/>
</dbReference>
<keyword evidence="3" id="KW-0677">Repeat</keyword>
<name>A0ABM4A9C3_ZIZJJ</name>
<evidence type="ECO:0000256" key="6">
    <source>
        <dbReference type="ARBA" id="ARBA00023136"/>
    </source>
</evidence>
<dbReference type="InterPro" id="IPR026961">
    <property type="entry name" value="PGG_dom"/>
</dbReference>
<dbReference type="PANTHER" id="PTHR24186:SF38">
    <property type="entry name" value="ANKYRIN REPEAT FAMILY PROTEIN"/>
    <property type="match status" value="1"/>
</dbReference>
<evidence type="ECO:0000256" key="1">
    <source>
        <dbReference type="ARBA" id="ARBA00004141"/>
    </source>
</evidence>
<evidence type="ECO:0000256" key="2">
    <source>
        <dbReference type="ARBA" id="ARBA00022692"/>
    </source>
</evidence>
<dbReference type="InterPro" id="IPR036770">
    <property type="entry name" value="Ankyrin_rpt-contain_sf"/>
</dbReference>
<protein>
    <submittedName>
        <fullName evidence="10">Ankyrin repeat-containing protein BDA1-like</fullName>
    </submittedName>
</protein>
<keyword evidence="2" id="KW-0812">Transmembrane</keyword>
<keyword evidence="9" id="KW-1185">Reference proteome</keyword>
<dbReference type="Gene3D" id="1.25.40.20">
    <property type="entry name" value="Ankyrin repeat-containing domain"/>
    <property type="match status" value="1"/>
</dbReference>
<dbReference type="InterPro" id="IPR002110">
    <property type="entry name" value="Ankyrin_rpt"/>
</dbReference>